<sequence length="93" mass="10774">MATFGNLMTKIDFAWHLSLGLSQTTVNQIATFLGVSPLLLANKIKNCSNFEEWEENKKYEKMEFEGFLNQENEQIGRMKNDIIMDNGDNVDYF</sequence>
<organism evidence="1 2">
    <name type="scientific">Meloidogyne hapla</name>
    <name type="common">Root-knot nematode worm</name>
    <dbReference type="NCBI Taxonomy" id="6305"/>
    <lineage>
        <taxon>Eukaryota</taxon>
        <taxon>Metazoa</taxon>
        <taxon>Ecdysozoa</taxon>
        <taxon>Nematoda</taxon>
        <taxon>Chromadorea</taxon>
        <taxon>Rhabditida</taxon>
        <taxon>Tylenchina</taxon>
        <taxon>Tylenchomorpha</taxon>
        <taxon>Tylenchoidea</taxon>
        <taxon>Meloidogynidae</taxon>
        <taxon>Meloidogyninae</taxon>
        <taxon>Meloidogyne</taxon>
    </lineage>
</organism>
<proteinExistence type="predicted"/>
<dbReference type="AlphaFoldDB" id="A0A1I8BTA5"/>
<dbReference type="Proteomes" id="UP000095281">
    <property type="component" value="Unplaced"/>
</dbReference>
<keyword evidence="1" id="KW-1185">Reference proteome</keyword>
<evidence type="ECO:0000313" key="1">
    <source>
        <dbReference type="Proteomes" id="UP000095281"/>
    </source>
</evidence>
<dbReference type="WBParaSite" id="MhA1_Contig568.frz3.gene16">
    <property type="protein sequence ID" value="MhA1_Contig568.frz3.gene16"/>
    <property type="gene ID" value="MhA1_Contig568.frz3.gene16"/>
</dbReference>
<name>A0A1I8BTA5_MELHA</name>
<evidence type="ECO:0000313" key="2">
    <source>
        <dbReference type="WBParaSite" id="MhA1_Contig568.frz3.gene16"/>
    </source>
</evidence>
<reference evidence="2" key="1">
    <citation type="submission" date="2016-11" db="UniProtKB">
        <authorList>
            <consortium name="WormBaseParasite"/>
        </authorList>
    </citation>
    <scope>IDENTIFICATION</scope>
</reference>
<protein>
    <submittedName>
        <fullName evidence="2">HTH_48 domain-containing protein</fullName>
    </submittedName>
</protein>
<accession>A0A1I8BTA5</accession>